<dbReference type="AlphaFoldDB" id="A0A0C7N257"/>
<evidence type="ECO:0000313" key="3">
    <source>
        <dbReference type="Proteomes" id="UP000054304"/>
    </source>
</evidence>
<name>A0A0C7N257_9SACH</name>
<dbReference type="OrthoDB" id="4070503at2759"/>
<proteinExistence type="predicted"/>
<dbReference type="GeneID" id="34687808"/>
<dbReference type="RefSeq" id="XP_022630469.1">
    <property type="nucleotide sequence ID" value="XM_022775082.1"/>
</dbReference>
<dbReference type="EMBL" id="LN736370">
    <property type="protein sequence ID" value="CEP64261.1"/>
    <property type="molecule type" value="Genomic_DNA"/>
</dbReference>
<evidence type="ECO:0000256" key="1">
    <source>
        <dbReference type="SAM" id="MobiDB-lite"/>
    </source>
</evidence>
<dbReference type="Pfam" id="PF17321">
    <property type="entry name" value="Vac17"/>
    <property type="match status" value="1"/>
</dbReference>
<gene>
    <name evidence="2" type="ORF">LALA0_S11e00122g</name>
</gene>
<reference evidence="2 3" key="1">
    <citation type="submission" date="2014-12" db="EMBL/GenBank/DDBJ databases">
        <authorList>
            <person name="Neuveglise Cecile"/>
        </authorList>
    </citation>
    <scope>NUCLEOTIDE SEQUENCE [LARGE SCALE GENOMIC DNA]</scope>
    <source>
        <strain evidence="2 3">CBS 12615</strain>
    </source>
</reference>
<sequence length="446" mass="49829">MGNFADEVNEVGQLLLVQTQKTLQLLDGCINTQRSRYDNRIRSDRKLGGLQDGLQHYYTYLGQLNTLYCRTLELANRDAEQHISESSIRELVADFEAATARLDFQTSLVPDLELSPASIASFEPRPLKIIQRKNREHQLSPTKLSARQSMISTGSRRLSDSSIISSKLRTNADPTMLRPRSVSPQGLVSEKTDMRILRGAKSCDTGLNKQSNPHENRLSFFRDRQRLSISFFEDDEYSSDEETIISPSPATSPLCLDSVFSKPGTDSLRNSTLKKSLQARSQLYSQKITAPSFSRLLPSRQPIVQCGITPIDHIPQIHGRVTNSNTNGSRDLLAKYALPEPKKGKLDGRIENKHTNRFFGSLRALNNQVLVTSETGLEYSSEYSTTKLIGQGRKPEVAKRPSRSSGSILVHGPSGSRFITPPSHTELHFKVSHDALREALNTNLHS</sequence>
<dbReference type="Proteomes" id="UP000054304">
    <property type="component" value="Unassembled WGS sequence"/>
</dbReference>
<keyword evidence="3" id="KW-1185">Reference proteome</keyword>
<dbReference type="HOGENOM" id="CLU_607005_0_0_1"/>
<dbReference type="STRING" id="1245769.A0A0C7N257"/>
<organism evidence="2 3">
    <name type="scientific">Lachancea lanzarotensis</name>
    <dbReference type="NCBI Taxonomy" id="1245769"/>
    <lineage>
        <taxon>Eukaryota</taxon>
        <taxon>Fungi</taxon>
        <taxon>Dikarya</taxon>
        <taxon>Ascomycota</taxon>
        <taxon>Saccharomycotina</taxon>
        <taxon>Saccharomycetes</taxon>
        <taxon>Saccharomycetales</taxon>
        <taxon>Saccharomycetaceae</taxon>
        <taxon>Lachancea</taxon>
    </lineage>
</organism>
<accession>A0A0C7N257</accession>
<dbReference type="GO" id="GO:0000011">
    <property type="term" value="P:vacuole inheritance"/>
    <property type="evidence" value="ECO:0007669"/>
    <property type="project" value="InterPro"/>
</dbReference>
<feature type="region of interest" description="Disordered" evidence="1">
    <location>
        <begin position="393"/>
        <end position="416"/>
    </location>
</feature>
<protein>
    <submittedName>
        <fullName evidence="2">LALA0S11e00122g1_1</fullName>
    </submittedName>
</protein>
<dbReference type="GO" id="GO:0043495">
    <property type="term" value="F:protein-membrane adaptor activity"/>
    <property type="evidence" value="ECO:0007669"/>
    <property type="project" value="InterPro"/>
</dbReference>
<dbReference type="InterPro" id="IPR035293">
    <property type="entry name" value="Vac17"/>
</dbReference>
<evidence type="ECO:0000313" key="2">
    <source>
        <dbReference type="EMBL" id="CEP64261.1"/>
    </source>
</evidence>